<evidence type="ECO:0000313" key="2">
    <source>
        <dbReference type="EMBL" id="CAD9515091.1"/>
    </source>
</evidence>
<gene>
    <name evidence="2" type="ORF">HTAM1171_LOCUS11173</name>
</gene>
<dbReference type="InterPro" id="IPR011993">
    <property type="entry name" value="PH-like_dom_sf"/>
</dbReference>
<dbReference type="EMBL" id="HBGV01018072">
    <property type="protein sequence ID" value="CAD9515091.1"/>
    <property type="molecule type" value="Transcribed_RNA"/>
</dbReference>
<dbReference type="InterPro" id="IPR027267">
    <property type="entry name" value="AH/BAR_dom_sf"/>
</dbReference>
<dbReference type="Gene3D" id="1.20.1270.60">
    <property type="entry name" value="Arfaptin homology (AH) domain/BAR domain"/>
    <property type="match status" value="1"/>
</dbReference>
<dbReference type="AlphaFoldDB" id="A0A7S2N1G0"/>
<feature type="region of interest" description="Disordered" evidence="1">
    <location>
        <begin position="389"/>
        <end position="410"/>
    </location>
</feature>
<proteinExistence type="predicted"/>
<protein>
    <recommendedName>
        <fullName evidence="3">PH domain-containing protein</fullName>
    </recommendedName>
</protein>
<evidence type="ECO:0008006" key="3">
    <source>
        <dbReference type="Google" id="ProtNLM"/>
    </source>
</evidence>
<organism evidence="2">
    <name type="scientific">Helicotheca tamesis</name>
    <dbReference type="NCBI Taxonomy" id="374047"/>
    <lineage>
        <taxon>Eukaryota</taxon>
        <taxon>Sar</taxon>
        <taxon>Stramenopiles</taxon>
        <taxon>Ochrophyta</taxon>
        <taxon>Bacillariophyta</taxon>
        <taxon>Mediophyceae</taxon>
        <taxon>Lithodesmiophycidae</taxon>
        <taxon>Lithodesmiales</taxon>
        <taxon>Lithodesmiaceae</taxon>
        <taxon>Helicotheca</taxon>
    </lineage>
</organism>
<reference evidence="2" key="1">
    <citation type="submission" date="2021-01" db="EMBL/GenBank/DDBJ databases">
        <authorList>
            <person name="Corre E."/>
            <person name="Pelletier E."/>
            <person name="Niang G."/>
            <person name="Scheremetjew M."/>
            <person name="Finn R."/>
            <person name="Kale V."/>
            <person name="Holt S."/>
            <person name="Cochrane G."/>
            <person name="Meng A."/>
            <person name="Brown T."/>
            <person name="Cohen L."/>
        </authorList>
    </citation>
    <scope>NUCLEOTIDE SEQUENCE</scope>
    <source>
        <strain evidence="2">CCMP826</strain>
    </source>
</reference>
<dbReference type="SUPFAM" id="SSF50729">
    <property type="entry name" value="PH domain-like"/>
    <property type="match status" value="1"/>
</dbReference>
<dbReference type="SUPFAM" id="SSF103657">
    <property type="entry name" value="BAR/IMD domain-like"/>
    <property type="match status" value="1"/>
</dbReference>
<name>A0A7S2N1G0_9STRA</name>
<evidence type="ECO:0000256" key="1">
    <source>
        <dbReference type="SAM" id="MobiDB-lite"/>
    </source>
</evidence>
<sequence>MTKKVDPPTLIIEEESDEKIPHDFFTPVDNHARSLCHSKLRSYEAKRRAAYAQKLASSSLYWRSFRDLLSASVEETERAESLVKGQAVANEQYAIAMSACAEDCIDDDGKPVTDPKKKKKLFESRAKKRAGGVTKMLSLSEATGAMLKAKSSASVTTTTTTSSSESLGVTDLSIEQASERRAGLLSSIIESHSILADRYDEHAAFVMEEIIPPLFQLCEGLIEEVDTIEKLGDAIIEELTAAEKEVADAWEDYYKSAVKSLGGEGSSATHRKGASSAKAEIIAVEKCEDVWVAEMHYRMSVAFLSACWEKCSSELSKLFTTMKETECTRRFRLREILLTFLERQERLWHSLPSILTPVLKGLTDKPMDRVSIENDVQAAIRLRAQNLQREEAEKKKKGGSGAGPGLAGVSHDEGNFELSSPLMSDLLFKAKVIEKKGSGYMSNWKTTLAVVTADSFLHLFDMPSSVKLQSGSAPEVAFHALMPPVVIPTKEAVEKHGHPKISIPKSWCQNLTPSESMALPNCTISFQDEKGNSAFEIVETVFNSGAKKTFFITSTRKLYLRTVTREETIDWIAALKARK</sequence>
<accession>A0A7S2N1G0</accession>
<dbReference type="Gene3D" id="2.30.29.30">
    <property type="entry name" value="Pleckstrin-homology domain (PH domain)/Phosphotyrosine-binding domain (PTB)"/>
    <property type="match status" value="1"/>
</dbReference>